<name>A0A3M6TRM7_POCDA</name>
<dbReference type="OrthoDB" id="6019752at2759"/>
<dbReference type="STRING" id="46731.A0A3M6TRM7"/>
<dbReference type="InterPro" id="IPR035976">
    <property type="entry name" value="Sushi/SCR/CCP_sf"/>
</dbReference>
<dbReference type="EMBL" id="RCHS01003069">
    <property type="protein sequence ID" value="RMX44045.1"/>
    <property type="molecule type" value="Genomic_DNA"/>
</dbReference>
<dbReference type="InterPro" id="IPR043555">
    <property type="entry name" value="SRPX-like"/>
</dbReference>
<reference evidence="4 5" key="1">
    <citation type="journal article" date="2018" name="Sci. Rep.">
        <title>Comparative analysis of the Pocillopora damicornis genome highlights role of immune system in coral evolution.</title>
        <authorList>
            <person name="Cunning R."/>
            <person name="Bay R.A."/>
            <person name="Gillette P."/>
            <person name="Baker A.C."/>
            <person name="Traylor-Knowles N."/>
        </authorList>
    </citation>
    <scope>NUCLEOTIDE SEQUENCE [LARGE SCALE GENOMIC DNA]</scope>
    <source>
        <strain evidence="4">RSMAS</strain>
        <tissue evidence="4">Whole animal</tissue>
    </source>
</reference>
<keyword evidence="2" id="KW-1015">Disulfide bond</keyword>
<feature type="domain" description="HYR" evidence="3">
    <location>
        <begin position="442"/>
        <end position="525"/>
    </location>
</feature>
<dbReference type="AlphaFoldDB" id="A0A3M6TRM7"/>
<dbReference type="SMART" id="SM01411">
    <property type="entry name" value="Ephrin_rec_like"/>
    <property type="match status" value="2"/>
</dbReference>
<dbReference type="InterPro" id="IPR011641">
    <property type="entry name" value="Tyr-kin_ephrin_A/B_rcpt-like"/>
</dbReference>
<protein>
    <recommendedName>
        <fullName evidence="3">HYR domain-containing protein</fullName>
    </recommendedName>
</protein>
<keyword evidence="1" id="KW-0677">Repeat</keyword>
<accession>A0A3M6TRM7</accession>
<evidence type="ECO:0000313" key="5">
    <source>
        <dbReference type="Proteomes" id="UP000275408"/>
    </source>
</evidence>
<dbReference type="InterPro" id="IPR000436">
    <property type="entry name" value="Sushi_SCR_CCP_dom"/>
</dbReference>
<dbReference type="Gene3D" id="2.10.50.10">
    <property type="entry name" value="Tumor Necrosis Factor Receptor, subunit A, domain 2"/>
    <property type="match status" value="1"/>
</dbReference>
<dbReference type="Proteomes" id="UP000275408">
    <property type="component" value="Unassembled WGS sequence"/>
</dbReference>
<dbReference type="InterPro" id="IPR009030">
    <property type="entry name" value="Growth_fac_rcpt_cys_sf"/>
</dbReference>
<evidence type="ECO:0000256" key="1">
    <source>
        <dbReference type="ARBA" id="ARBA00022737"/>
    </source>
</evidence>
<evidence type="ECO:0000259" key="3">
    <source>
        <dbReference type="PROSITE" id="PS50825"/>
    </source>
</evidence>
<dbReference type="SUPFAM" id="SSF57184">
    <property type="entry name" value="Growth factor receptor domain"/>
    <property type="match status" value="1"/>
</dbReference>
<comment type="caution">
    <text evidence="4">The sequence shown here is derived from an EMBL/GenBank/DDBJ whole genome shotgun (WGS) entry which is preliminary data.</text>
</comment>
<dbReference type="PROSITE" id="PS50825">
    <property type="entry name" value="HYR"/>
    <property type="match status" value="2"/>
</dbReference>
<dbReference type="SUPFAM" id="SSF57535">
    <property type="entry name" value="Complement control module/SCR domain"/>
    <property type="match status" value="1"/>
</dbReference>
<evidence type="ECO:0000313" key="4">
    <source>
        <dbReference type="EMBL" id="RMX44045.1"/>
    </source>
</evidence>
<dbReference type="FunFam" id="2.10.50.10:FF:000032">
    <property type="entry name" value="Uncharacterized protein, isoform A"/>
    <property type="match status" value="1"/>
</dbReference>
<feature type="domain" description="HYR" evidence="3">
    <location>
        <begin position="526"/>
        <end position="609"/>
    </location>
</feature>
<dbReference type="Pfam" id="PF07699">
    <property type="entry name" value="Ephrin_rec_like"/>
    <property type="match status" value="2"/>
</dbReference>
<organism evidence="4 5">
    <name type="scientific">Pocillopora damicornis</name>
    <name type="common">Cauliflower coral</name>
    <name type="synonym">Millepora damicornis</name>
    <dbReference type="NCBI Taxonomy" id="46731"/>
    <lineage>
        <taxon>Eukaryota</taxon>
        <taxon>Metazoa</taxon>
        <taxon>Cnidaria</taxon>
        <taxon>Anthozoa</taxon>
        <taxon>Hexacorallia</taxon>
        <taxon>Scleractinia</taxon>
        <taxon>Astrocoeniina</taxon>
        <taxon>Pocilloporidae</taxon>
        <taxon>Pocillopora</taxon>
    </lineage>
</organism>
<dbReference type="Pfam" id="PF02494">
    <property type="entry name" value="HYR"/>
    <property type="match status" value="2"/>
</dbReference>
<keyword evidence="5" id="KW-1185">Reference proteome</keyword>
<dbReference type="PANTHER" id="PTHR46343:SF2">
    <property type="entry name" value="SUSHI_VON WILLEBRAND FACTOR TYPE A_EGF_PENTRAXIN DOMAIN-CONTAINING 1"/>
    <property type="match status" value="1"/>
</dbReference>
<evidence type="ECO:0000256" key="2">
    <source>
        <dbReference type="ARBA" id="ARBA00023157"/>
    </source>
</evidence>
<dbReference type="CDD" id="cd00033">
    <property type="entry name" value="CCP"/>
    <property type="match status" value="1"/>
</dbReference>
<dbReference type="PANTHER" id="PTHR46343">
    <property type="entry name" value="HYR DOMAIN-CONTAINING PROTEIN"/>
    <property type="match status" value="1"/>
</dbReference>
<gene>
    <name evidence="4" type="ORF">pdam_00019810</name>
</gene>
<dbReference type="Gene3D" id="2.10.70.10">
    <property type="entry name" value="Complement Module, domain 1"/>
    <property type="match status" value="1"/>
</dbReference>
<dbReference type="InterPro" id="IPR003410">
    <property type="entry name" value="HYR_dom"/>
</dbReference>
<sequence length="957" mass="105728">MDPLKVLVVLVLGNSLTHAFFRKITRVIRRPCSWKVCKGHEWKNDWSPTSIPQGKCITQNRKAHHSYTELKGNLICPPTVPCANLDQKRSICNLAIAYMPTRPCSWKTCNGYEWRNDWSPSNIPPGDCITQKRSAHYSYTTHHGSFYCPPTIPCFHLSQKRTKCNFLCSPIPLNLCFPVAAAEGHLHAHGPLVHTNGETIGVLRFPKNNAGGNIVMLTILLPLIMARLLVRLHRTVVRVLNTELYVRVKMLITVRSTHGPAGLDRFPKGHANVRVVTATTINTPDMTLGTTTAMVSQAFVETESTTTETGSCKYATCSLGGWTNWADLSSPVGGHCASQRRTRSYSLTWQYTERQDNCNGIGPQSCPSPQSEDREKVVTCPALGNPAHGSWDRDDCRANPQVCRSVCLLRCDVVNGFQLEGPSQRTCQGNGQWSTPWNSYCKDVRPPTIICPSSISVSTDLGKATAKVCLPKAAASDNSGQQPTITTSVGAESKDFIAQSTPHQVVYTARDAAGLESKCTLQITVSDTERPRVDFCPSDIKRESENAVRVTWEYPRFEDNLDKPPVQLLISSNRNPGVEFPWGIYPVVYEASDRAGNKAKCEFTVEVGPVPCKYYDAPAYGIRACNKKTTDSNGVKYEMICVIQCKQGYGFSDPTTPNTYWCRSDGVWTKLFYGIQHIPVPDGQRPWPDCSPEQNVNAAKKNFTFYTGSCEDNEQEALARIRLNFLNAVQNSPLANYALCDVSQGQDCVVENVKVYCGQNSRKRSVGGQRVITFDFVIKDMKASSDPKEEAPKIAKIMKDLDSLESYLRGDFANDAQMPGMQISAAVSSAACPAGKVIKVVPGDSSELERTVCIECNAGTFYNKDTHTCQNCAEGSFQNRTGQFSCEPCPAGRWSFGGHSKSFIECFEICEPGEYAKKEKSGVINCLMCPIGTYQPKFRATKCEPCPRSEAFLVPGE</sequence>
<proteinExistence type="predicted"/>